<dbReference type="Gene3D" id="1.20.1530.20">
    <property type="match status" value="1"/>
</dbReference>
<keyword evidence="5" id="KW-0630">Potassium</keyword>
<evidence type="ECO:0000256" key="5">
    <source>
        <dbReference type="ARBA" id="ARBA00022958"/>
    </source>
</evidence>
<accession>A0A2G5E5G0</accession>
<name>A0A2G5E5G0_AQUCA</name>
<feature type="domain" description="Cation/H(+) antiporter central" evidence="12">
    <location>
        <begin position="473"/>
        <end position="594"/>
    </location>
</feature>
<keyword evidence="2" id="KW-0813">Transport</keyword>
<feature type="transmembrane region" description="Helical" evidence="10">
    <location>
        <begin position="20"/>
        <end position="39"/>
    </location>
</feature>
<gene>
    <name evidence="14" type="ORF">AQUCO_01100074v1</name>
</gene>
<evidence type="ECO:0000256" key="4">
    <source>
        <dbReference type="ARBA" id="ARBA00022692"/>
    </source>
</evidence>
<feature type="transmembrane region" description="Helical" evidence="10">
    <location>
        <begin position="179"/>
        <end position="200"/>
    </location>
</feature>
<evidence type="ECO:0000256" key="10">
    <source>
        <dbReference type="SAM" id="Phobius"/>
    </source>
</evidence>
<proteinExistence type="inferred from homology"/>
<evidence type="ECO:0000256" key="6">
    <source>
        <dbReference type="ARBA" id="ARBA00022989"/>
    </source>
</evidence>
<dbReference type="InterPro" id="IPR050794">
    <property type="entry name" value="CPA2_transporter"/>
</dbReference>
<evidence type="ECO:0000259" key="11">
    <source>
        <dbReference type="Pfam" id="PF00999"/>
    </source>
</evidence>
<evidence type="ECO:0000256" key="3">
    <source>
        <dbReference type="ARBA" id="ARBA00022538"/>
    </source>
</evidence>
<keyword evidence="6 10" id="KW-1133">Transmembrane helix</keyword>
<dbReference type="PROSITE" id="PS51257">
    <property type="entry name" value="PROKAR_LIPOPROTEIN"/>
    <property type="match status" value="1"/>
</dbReference>
<dbReference type="InterPro" id="IPR057290">
    <property type="entry name" value="CHX17_C"/>
</dbReference>
<feature type="transmembrane region" description="Helical" evidence="10">
    <location>
        <begin position="273"/>
        <end position="295"/>
    </location>
</feature>
<dbReference type="GO" id="GO:0016020">
    <property type="term" value="C:membrane"/>
    <property type="evidence" value="ECO:0007669"/>
    <property type="project" value="UniProtKB-SubCell"/>
</dbReference>
<feature type="domain" description="Cation/H+ exchanger transmembrane" evidence="11">
    <location>
        <begin position="30"/>
        <end position="405"/>
    </location>
</feature>
<evidence type="ECO:0000256" key="9">
    <source>
        <dbReference type="ARBA" id="ARBA00038341"/>
    </source>
</evidence>
<keyword evidence="8 10" id="KW-0472">Membrane</keyword>
<protein>
    <submittedName>
        <fullName evidence="14">Uncharacterized protein</fullName>
    </submittedName>
</protein>
<feature type="transmembrane region" description="Helical" evidence="10">
    <location>
        <begin position="250"/>
        <end position="266"/>
    </location>
</feature>
<dbReference type="GO" id="GO:0015297">
    <property type="term" value="F:antiporter activity"/>
    <property type="evidence" value="ECO:0007669"/>
    <property type="project" value="InterPro"/>
</dbReference>
<dbReference type="Pfam" id="PF00999">
    <property type="entry name" value="Na_H_Exchanger"/>
    <property type="match status" value="1"/>
</dbReference>
<dbReference type="GO" id="GO:1902600">
    <property type="term" value="P:proton transmembrane transport"/>
    <property type="evidence" value="ECO:0007669"/>
    <property type="project" value="InterPro"/>
</dbReference>
<dbReference type="GO" id="GO:0006885">
    <property type="term" value="P:regulation of pH"/>
    <property type="evidence" value="ECO:0007669"/>
    <property type="project" value="TreeGrafter"/>
</dbReference>
<feature type="domain" description="Cation/H(+) antiporter C-terminal" evidence="13">
    <location>
        <begin position="604"/>
        <end position="748"/>
    </location>
</feature>
<reference evidence="14 15" key="1">
    <citation type="submission" date="2017-09" db="EMBL/GenBank/DDBJ databases">
        <title>WGS assembly of Aquilegia coerulea Goldsmith.</title>
        <authorList>
            <person name="Hodges S."/>
            <person name="Kramer E."/>
            <person name="Nordborg M."/>
            <person name="Tomkins J."/>
            <person name="Borevitz J."/>
            <person name="Derieg N."/>
            <person name="Yan J."/>
            <person name="Mihaltcheva S."/>
            <person name="Hayes R.D."/>
            <person name="Rokhsar D."/>
        </authorList>
    </citation>
    <scope>NUCLEOTIDE SEQUENCE [LARGE SCALE GENOMIC DNA]</scope>
    <source>
        <strain evidence="15">cv. Goldsmith</strain>
    </source>
</reference>
<dbReference type="GO" id="GO:0006813">
    <property type="term" value="P:potassium ion transport"/>
    <property type="evidence" value="ECO:0007669"/>
    <property type="project" value="UniProtKB-KW"/>
</dbReference>
<evidence type="ECO:0000256" key="8">
    <source>
        <dbReference type="ARBA" id="ARBA00023136"/>
    </source>
</evidence>
<dbReference type="OrthoDB" id="1868135at2759"/>
<feature type="transmembrane region" description="Helical" evidence="10">
    <location>
        <begin position="301"/>
        <end position="318"/>
    </location>
</feature>
<feature type="transmembrane region" description="Helical" evidence="10">
    <location>
        <begin position="111"/>
        <end position="134"/>
    </location>
</feature>
<feature type="transmembrane region" description="Helical" evidence="10">
    <location>
        <begin position="330"/>
        <end position="354"/>
    </location>
</feature>
<keyword evidence="15" id="KW-1185">Reference proteome</keyword>
<evidence type="ECO:0000256" key="1">
    <source>
        <dbReference type="ARBA" id="ARBA00004141"/>
    </source>
</evidence>
<dbReference type="Proteomes" id="UP000230069">
    <property type="component" value="Unassembled WGS sequence"/>
</dbReference>
<evidence type="ECO:0000259" key="12">
    <source>
        <dbReference type="Pfam" id="PF23256"/>
    </source>
</evidence>
<dbReference type="InterPro" id="IPR057291">
    <property type="entry name" value="CHX17_2nd"/>
</dbReference>
<feature type="transmembrane region" description="Helical" evidence="10">
    <location>
        <begin position="212"/>
        <end position="230"/>
    </location>
</feature>
<dbReference type="Pfam" id="PF23259">
    <property type="entry name" value="CHX17_C"/>
    <property type="match status" value="1"/>
</dbReference>
<keyword evidence="4 10" id="KW-0812">Transmembrane</keyword>
<dbReference type="InParanoid" id="A0A2G5E5G0"/>
<dbReference type="InterPro" id="IPR006153">
    <property type="entry name" value="Cation/H_exchanger_TM"/>
</dbReference>
<dbReference type="AlphaFoldDB" id="A0A2G5E5G0"/>
<evidence type="ECO:0000313" key="14">
    <source>
        <dbReference type="EMBL" id="PIA51008.1"/>
    </source>
</evidence>
<dbReference type="EMBL" id="KZ305028">
    <property type="protein sequence ID" value="PIA51008.1"/>
    <property type="molecule type" value="Genomic_DNA"/>
</dbReference>
<feature type="transmembrane region" description="Helical" evidence="10">
    <location>
        <begin position="76"/>
        <end position="99"/>
    </location>
</feature>
<sequence>MNLRSLFEGDNPLKYTTPLLMLQSVFASVMACITSALFMPFGIPAMVTQILAGVTLGPSILGHIKIFQREIFPEGSYLMLQICGYFGTIIQIFLIGVQMDPLMLTKTGRKTLLIGILVVVVPLVLVSICGFCLSRFIGLEKKDTDCLLLIGAIESMSAFPVIAGYLIELNILNTEFSNVAFSSSMVSGICCTLFMAWVLIHRQSEEYTGGAVFAMLTVYAFLAVLVLYLLRPIIKWMIKRTPHGQAMKQGHLSVVFALVMLTAYISKQGSIEMLFGPFILGIIIPSGPPLGSALVEKFEFFNKWIIMPIFYTIHGTLMDSVFRVPTTANLLVLLIVLTTFTGKFLGAFVPALYFNMSYKDSTLLGLTMNAQGFIEIMLYTTMMNLGLIDHDAFNVMFLSILILTGASAPLVRYLYKSSMIYTLHNKRTIQHLKPNSELCVLGCVYEEENVPSMIHLLKAINPTKESPIYLSIIHFVELTGSATPLIISHKVHRKLPAATGVSKRIVNVFKRYEETNKEGISIHPYTVISHYPSMHNDVCMLALHKRTSLIILPYHKNLASGYIDFGVRTVNCDVLKKSPCSVAILINRGLLGGVRFVYTNWVSYHVAVVFLGGADDREALAHGKRMLENPTIELTVIRFLTTKGNDNDPTERSLDDAMVSSFKFETTNNNRVTYMEEVVEKGLGVTKVFESMANNYELIILGRRHDEKLPLIIELTDWNKCSELGTVGDIFTTSDYGGKATLLVIQQQSKLAASLQSFQDEQSHASYDVEE</sequence>
<evidence type="ECO:0000313" key="15">
    <source>
        <dbReference type="Proteomes" id="UP000230069"/>
    </source>
</evidence>
<dbReference type="PANTHER" id="PTHR32468">
    <property type="entry name" value="CATION/H + ANTIPORTER"/>
    <property type="match status" value="1"/>
</dbReference>
<dbReference type="Pfam" id="PF23256">
    <property type="entry name" value="CHX17_2nd"/>
    <property type="match status" value="1"/>
</dbReference>
<feature type="transmembrane region" description="Helical" evidence="10">
    <location>
        <begin position="146"/>
        <end position="167"/>
    </location>
</feature>
<evidence type="ECO:0000256" key="7">
    <source>
        <dbReference type="ARBA" id="ARBA00023065"/>
    </source>
</evidence>
<evidence type="ECO:0000256" key="2">
    <source>
        <dbReference type="ARBA" id="ARBA00022448"/>
    </source>
</evidence>
<dbReference type="PANTHER" id="PTHR32468:SF114">
    <property type="entry name" value="CATION_H+ EXCHANGER DOMAIN-CONTAINING PROTEIN"/>
    <property type="match status" value="1"/>
</dbReference>
<dbReference type="InterPro" id="IPR038770">
    <property type="entry name" value="Na+/solute_symporter_sf"/>
</dbReference>
<dbReference type="GO" id="GO:0012505">
    <property type="term" value="C:endomembrane system"/>
    <property type="evidence" value="ECO:0007669"/>
    <property type="project" value="TreeGrafter"/>
</dbReference>
<keyword evidence="3" id="KW-0633">Potassium transport</keyword>
<organism evidence="14 15">
    <name type="scientific">Aquilegia coerulea</name>
    <name type="common">Rocky mountain columbine</name>
    <dbReference type="NCBI Taxonomy" id="218851"/>
    <lineage>
        <taxon>Eukaryota</taxon>
        <taxon>Viridiplantae</taxon>
        <taxon>Streptophyta</taxon>
        <taxon>Embryophyta</taxon>
        <taxon>Tracheophyta</taxon>
        <taxon>Spermatophyta</taxon>
        <taxon>Magnoliopsida</taxon>
        <taxon>Ranunculales</taxon>
        <taxon>Ranunculaceae</taxon>
        <taxon>Thalictroideae</taxon>
        <taxon>Aquilegia</taxon>
    </lineage>
</organism>
<keyword evidence="7" id="KW-0406">Ion transport</keyword>
<comment type="similarity">
    <text evidence="9">Belongs to the monovalent cation:proton antiporter 2 (CPA2) transporter (TC 2.A.37) family. CHX (TC 2.A.37.4) subfamily.</text>
</comment>
<feature type="transmembrane region" description="Helical" evidence="10">
    <location>
        <begin position="392"/>
        <end position="415"/>
    </location>
</feature>
<evidence type="ECO:0000259" key="13">
    <source>
        <dbReference type="Pfam" id="PF23259"/>
    </source>
</evidence>
<comment type="subcellular location">
    <subcellularLocation>
        <location evidence="1">Membrane</location>
        <topology evidence="1">Multi-pass membrane protein</topology>
    </subcellularLocation>
</comment>